<protein>
    <submittedName>
        <fullName evidence="2">Uncharacterized protein</fullName>
    </submittedName>
</protein>
<gene>
    <name evidence="2" type="ORF">GLOINDRAFT_328085</name>
</gene>
<keyword evidence="1" id="KW-0812">Transmembrane</keyword>
<name>U9TDQ4_RHIID</name>
<dbReference type="VEuPathDB" id="FungiDB:RhiirFUN_008189"/>
<proteinExistence type="predicted"/>
<dbReference type="VEuPathDB" id="FungiDB:RhiirFUN_008188"/>
<evidence type="ECO:0000256" key="1">
    <source>
        <dbReference type="SAM" id="Phobius"/>
    </source>
</evidence>
<sequence>MSDSSDSQVTATSTGENWCYRYEAAIREIKKYIHLLAIGFIMILLFFLIRITYNHGTQMIMNMSMEIRIFINHLQAKITNGETYSVLINKMDSKFLQYNMNNNSNRKDIIVGLVEDFTADINSEIAKYQIENDSLTQDNISLKSINSSLDSEIQLLKSSNNNLLLEKNSYISQLTVLTELKAKNESLEFETRVFDSEVCKLQNEINALREKKSKSKINKRKKKLTSRN</sequence>
<dbReference type="EMBL" id="KI296428">
    <property type="protein sequence ID" value="ESA01476.1"/>
    <property type="molecule type" value="Genomic_DNA"/>
</dbReference>
<organism evidence="2">
    <name type="scientific">Rhizophagus irregularis (strain DAOM 181602 / DAOM 197198 / MUCL 43194)</name>
    <name type="common">Arbuscular mycorrhizal fungus</name>
    <name type="synonym">Glomus intraradices</name>
    <dbReference type="NCBI Taxonomy" id="747089"/>
    <lineage>
        <taxon>Eukaryota</taxon>
        <taxon>Fungi</taxon>
        <taxon>Fungi incertae sedis</taxon>
        <taxon>Mucoromycota</taxon>
        <taxon>Glomeromycotina</taxon>
        <taxon>Glomeromycetes</taxon>
        <taxon>Glomerales</taxon>
        <taxon>Glomeraceae</taxon>
        <taxon>Rhizophagus</taxon>
    </lineage>
</organism>
<accession>U9TDQ4</accession>
<keyword evidence="1" id="KW-0472">Membrane</keyword>
<dbReference type="HOGENOM" id="CLU_1215350_0_0_1"/>
<dbReference type="AlphaFoldDB" id="U9TDQ4"/>
<keyword evidence="1" id="KW-1133">Transmembrane helix</keyword>
<reference evidence="2" key="1">
    <citation type="submission" date="2013-07" db="EMBL/GenBank/DDBJ databases">
        <title>The genome of an arbuscular mycorrhizal fungus provides insights into the evolution of the oldest plant symbiosis.</title>
        <authorList>
            <consortium name="DOE Joint Genome Institute"/>
            <person name="Tisserant E."/>
            <person name="Malbreil M."/>
            <person name="Kuo A."/>
            <person name="Kohler A."/>
            <person name="Symeonidi A."/>
            <person name="Balestrini R."/>
            <person name="Charron P."/>
            <person name="Duensing N."/>
            <person name="Frei-dit-Frey N."/>
            <person name="Gianinazzi-Pearson V."/>
            <person name="Gilbert B."/>
            <person name="Handa Y."/>
            <person name="Hijri M."/>
            <person name="Kaul R."/>
            <person name="Kawaguchi M."/>
            <person name="Krajinski F."/>
            <person name="Lammers P."/>
            <person name="Lapierre D."/>
            <person name="Masclaux F.G."/>
            <person name="Murat C."/>
            <person name="Morin E."/>
            <person name="Ndikumana S."/>
            <person name="Pagni M."/>
            <person name="Petitpierre D."/>
            <person name="Requena N."/>
            <person name="Rosikiewicz P."/>
            <person name="Riley R."/>
            <person name="Saito K."/>
            <person name="San Clemente H."/>
            <person name="Shapiro H."/>
            <person name="van Tuinen D."/>
            <person name="Becard G."/>
            <person name="Bonfante P."/>
            <person name="Paszkowski U."/>
            <person name="Shachar-Hill Y."/>
            <person name="Young J.P."/>
            <person name="Sanders I.R."/>
            <person name="Henrissat B."/>
            <person name="Rensing S.A."/>
            <person name="Grigoriev I.V."/>
            <person name="Corradi N."/>
            <person name="Roux C."/>
            <person name="Martin F."/>
        </authorList>
    </citation>
    <scope>NUCLEOTIDE SEQUENCE</scope>
    <source>
        <strain evidence="2">DAOM 197198</strain>
    </source>
</reference>
<evidence type="ECO:0000313" key="2">
    <source>
        <dbReference type="EMBL" id="ESA01476.1"/>
    </source>
</evidence>
<feature type="transmembrane region" description="Helical" evidence="1">
    <location>
        <begin position="32"/>
        <end position="53"/>
    </location>
</feature>